<gene>
    <name evidence="2" type="ORF">GCM10012282_20330</name>
</gene>
<evidence type="ECO:0000313" key="2">
    <source>
        <dbReference type="EMBL" id="GGJ23728.1"/>
    </source>
</evidence>
<keyword evidence="3" id="KW-1185">Reference proteome</keyword>
<proteinExistence type="predicted"/>
<reference evidence="2" key="2">
    <citation type="submission" date="2020-09" db="EMBL/GenBank/DDBJ databases">
        <authorList>
            <person name="Sun Q."/>
            <person name="Zhou Y."/>
        </authorList>
    </citation>
    <scope>NUCLEOTIDE SEQUENCE</scope>
    <source>
        <strain evidence="2">CGMCC 4.7272</strain>
    </source>
</reference>
<dbReference type="EMBL" id="BMMU01000005">
    <property type="protein sequence ID" value="GGJ23728.1"/>
    <property type="molecule type" value="Genomic_DNA"/>
</dbReference>
<sequence length="73" mass="7547">MGRDEHDCPVCGQRVTTVVRRYKTLGAWVPKWVAGPCRNTECEAYADPAAETAAGPGPGPRSGAKGGPAPGNP</sequence>
<accession>A0A917NSK0</accession>
<evidence type="ECO:0000313" key="3">
    <source>
        <dbReference type="Proteomes" id="UP000625682"/>
    </source>
</evidence>
<evidence type="ECO:0000256" key="1">
    <source>
        <dbReference type="SAM" id="MobiDB-lite"/>
    </source>
</evidence>
<feature type="region of interest" description="Disordered" evidence="1">
    <location>
        <begin position="50"/>
        <end position="73"/>
    </location>
</feature>
<organism evidence="2 3">
    <name type="scientific">Streptomyces lacrimifluminis</name>
    <dbReference type="NCBI Taxonomy" id="1500077"/>
    <lineage>
        <taxon>Bacteria</taxon>
        <taxon>Bacillati</taxon>
        <taxon>Actinomycetota</taxon>
        <taxon>Actinomycetes</taxon>
        <taxon>Kitasatosporales</taxon>
        <taxon>Streptomycetaceae</taxon>
        <taxon>Streptomyces</taxon>
    </lineage>
</organism>
<protein>
    <submittedName>
        <fullName evidence="2">Uncharacterized protein</fullName>
    </submittedName>
</protein>
<dbReference type="RefSeq" id="WP_189146970.1">
    <property type="nucleotide sequence ID" value="NZ_BAABER010000002.1"/>
</dbReference>
<dbReference type="AlphaFoldDB" id="A0A917NSK0"/>
<comment type="caution">
    <text evidence="2">The sequence shown here is derived from an EMBL/GenBank/DDBJ whole genome shotgun (WGS) entry which is preliminary data.</text>
</comment>
<name>A0A917NSK0_9ACTN</name>
<dbReference type="Proteomes" id="UP000625682">
    <property type="component" value="Unassembled WGS sequence"/>
</dbReference>
<reference evidence="2" key="1">
    <citation type="journal article" date="2014" name="Int. J. Syst. Evol. Microbiol.">
        <title>Complete genome sequence of Corynebacterium casei LMG S-19264T (=DSM 44701T), isolated from a smear-ripened cheese.</title>
        <authorList>
            <consortium name="US DOE Joint Genome Institute (JGI-PGF)"/>
            <person name="Walter F."/>
            <person name="Albersmeier A."/>
            <person name="Kalinowski J."/>
            <person name="Ruckert C."/>
        </authorList>
    </citation>
    <scope>NUCLEOTIDE SEQUENCE</scope>
    <source>
        <strain evidence="2">CGMCC 4.7272</strain>
    </source>
</reference>
<feature type="compositionally biased region" description="Gly residues" evidence="1">
    <location>
        <begin position="64"/>
        <end position="73"/>
    </location>
</feature>